<organism evidence="2 3">
    <name type="scientific">Dissostichus eleginoides</name>
    <name type="common">Patagonian toothfish</name>
    <name type="synonym">Dissostichus amissus</name>
    <dbReference type="NCBI Taxonomy" id="100907"/>
    <lineage>
        <taxon>Eukaryota</taxon>
        <taxon>Metazoa</taxon>
        <taxon>Chordata</taxon>
        <taxon>Craniata</taxon>
        <taxon>Vertebrata</taxon>
        <taxon>Euteleostomi</taxon>
        <taxon>Actinopterygii</taxon>
        <taxon>Neopterygii</taxon>
        <taxon>Teleostei</taxon>
        <taxon>Neoteleostei</taxon>
        <taxon>Acanthomorphata</taxon>
        <taxon>Eupercaria</taxon>
        <taxon>Perciformes</taxon>
        <taxon>Notothenioidei</taxon>
        <taxon>Nototheniidae</taxon>
        <taxon>Dissostichus</taxon>
    </lineage>
</organism>
<feature type="chain" id="PRO_5042227842" evidence="1">
    <location>
        <begin position="24"/>
        <end position="66"/>
    </location>
</feature>
<name>A0AAD9CLL0_DISEL</name>
<reference evidence="2" key="1">
    <citation type="submission" date="2023-04" db="EMBL/GenBank/DDBJ databases">
        <title>Chromosome-level genome of Chaenocephalus aceratus.</title>
        <authorList>
            <person name="Park H."/>
        </authorList>
    </citation>
    <scope>NUCLEOTIDE SEQUENCE</scope>
    <source>
        <strain evidence="2">DE</strain>
        <tissue evidence="2">Muscle</tissue>
    </source>
</reference>
<dbReference type="EMBL" id="JASDAP010000004">
    <property type="protein sequence ID" value="KAK1904287.1"/>
    <property type="molecule type" value="Genomic_DNA"/>
</dbReference>
<dbReference type="AlphaFoldDB" id="A0AAD9CLL0"/>
<feature type="signal peptide" evidence="1">
    <location>
        <begin position="1"/>
        <end position="23"/>
    </location>
</feature>
<keyword evidence="2" id="KW-0406">Ion transport</keyword>
<keyword evidence="2" id="KW-0813">Transport</keyword>
<keyword evidence="3" id="KW-1185">Reference proteome</keyword>
<sequence>MMSLCRNLAVLLLFLIASPLPHSHLFTHATSTAPATRPRIIFLTGFAQKVTMTMTIMKNPQSLLKW</sequence>
<comment type="caution">
    <text evidence="2">The sequence shown here is derived from an EMBL/GenBank/DDBJ whole genome shotgun (WGS) entry which is preliminary data.</text>
</comment>
<evidence type="ECO:0000313" key="2">
    <source>
        <dbReference type="EMBL" id="KAK1904287.1"/>
    </source>
</evidence>
<dbReference type="GO" id="GO:0034220">
    <property type="term" value="P:monoatomic ion transmembrane transport"/>
    <property type="evidence" value="ECO:0007669"/>
    <property type="project" value="UniProtKB-KW"/>
</dbReference>
<evidence type="ECO:0000256" key="1">
    <source>
        <dbReference type="SAM" id="SignalP"/>
    </source>
</evidence>
<keyword evidence="1" id="KW-0732">Signal</keyword>
<accession>A0AAD9CLL0</accession>
<dbReference type="Proteomes" id="UP001228049">
    <property type="component" value="Unassembled WGS sequence"/>
</dbReference>
<proteinExistence type="predicted"/>
<protein>
    <submittedName>
        <fullName evidence="2">Small conductance calcium-activated potassium channel protein 2</fullName>
    </submittedName>
</protein>
<evidence type="ECO:0000313" key="3">
    <source>
        <dbReference type="Proteomes" id="UP001228049"/>
    </source>
</evidence>
<keyword evidence="2" id="KW-0407">Ion channel</keyword>
<gene>
    <name evidence="2" type="ORF">KUDE01_011470</name>
</gene>